<dbReference type="AlphaFoldDB" id="A0A645GG98"/>
<name>A0A645GG98_9ZZZZ</name>
<organism evidence="1">
    <name type="scientific">bioreactor metagenome</name>
    <dbReference type="NCBI Taxonomy" id="1076179"/>
    <lineage>
        <taxon>unclassified sequences</taxon>
        <taxon>metagenomes</taxon>
        <taxon>ecological metagenomes</taxon>
    </lineage>
</organism>
<evidence type="ECO:0000313" key="1">
    <source>
        <dbReference type="EMBL" id="MPN22904.1"/>
    </source>
</evidence>
<comment type="caution">
    <text evidence="1">The sequence shown here is derived from an EMBL/GenBank/DDBJ whole genome shotgun (WGS) entry which is preliminary data.</text>
</comment>
<sequence length="56" mass="6300">MADPADAIMKPNLDPHAPLELFSILHLTFENNSVGYIHYIHTDSCFNIFRVNANGN</sequence>
<proteinExistence type="predicted"/>
<protein>
    <submittedName>
        <fullName evidence="1">Uncharacterized protein</fullName>
    </submittedName>
</protein>
<gene>
    <name evidence="1" type="ORF">SDC9_170289</name>
</gene>
<dbReference type="EMBL" id="VSSQ01071256">
    <property type="protein sequence ID" value="MPN22904.1"/>
    <property type="molecule type" value="Genomic_DNA"/>
</dbReference>
<reference evidence="1" key="1">
    <citation type="submission" date="2019-08" db="EMBL/GenBank/DDBJ databases">
        <authorList>
            <person name="Kucharzyk K."/>
            <person name="Murdoch R.W."/>
            <person name="Higgins S."/>
            <person name="Loffler F."/>
        </authorList>
    </citation>
    <scope>NUCLEOTIDE SEQUENCE</scope>
</reference>
<accession>A0A645GG98</accession>